<comment type="subcellular location">
    <subcellularLocation>
        <location evidence="1">Cell membrane</location>
        <topology evidence="1">Multi-pass membrane protein</topology>
    </subcellularLocation>
</comment>
<feature type="coiled-coil region" evidence="6">
    <location>
        <begin position="217"/>
        <end position="244"/>
    </location>
</feature>
<evidence type="ECO:0008006" key="13">
    <source>
        <dbReference type="Google" id="ProtNLM"/>
    </source>
</evidence>
<dbReference type="GO" id="GO:0005886">
    <property type="term" value="C:plasma membrane"/>
    <property type="evidence" value="ECO:0007669"/>
    <property type="project" value="UniProtKB-SubCell"/>
</dbReference>
<evidence type="ECO:0000256" key="6">
    <source>
        <dbReference type="SAM" id="Coils"/>
    </source>
</evidence>
<sequence length="421" mass="46789">MNTPATVLYNNKLEEIEITEIVKSIWKQRAIVLLFTGIGFAAAATYATFVTPEYEVSTTIKPVGITVLDQLNESGLYNLSPQDALKRVGSAMESYDVRVRFFTAYPQYLDPIRGAGQSIEQAVESFNRNAFSLAQIDPIKSGSLSPAINLTLRYPQGVDGVGIVKDFTSFVVEGEKNRIESNLKTLIVNRVDKIEKELKSSEAAYEANTSSSIAGLLEKDRIKKQNLQDELKALRQQLQTRKQNRVKELDEAISIAKQLGITKPSTPSSLGDSGNAREGNSIRTEVNNRQIPLYFMGQLALEAERSTLLSRRSDDFTEPRIDDIQKELSMLNSNREVDALNARENKELFLKGFAESQGNLTRLKNLNIDLDQFQLVRIDKPASEPQSPVKPKKALIVGLGLLLGFTLGVALALIRRMVRPA</sequence>
<dbReference type="Proteomes" id="UP000325607">
    <property type="component" value="Unassembled WGS sequence"/>
</dbReference>
<dbReference type="EMBL" id="CABVGX010000037">
    <property type="protein sequence ID" value="VVN15677.1"/>
    <property type="molecule type" value="Genomic_DNA"/>
</dbReference>
<dbReference type="OrthoDB" id="7028163at2"/>
<dbReference type="Pfam" id="PF13807">
    <property type="entry name" value="GNVR"/>
    <property type="match status" value="1"/>
</dbReference>
<keyword evidence="3 8" id="KW-0812">Transmembrane</keyword>
<dbReference type="InterPro" id="IPR003856">
    <property type="entry name" value="LPS_length_determ_N"/>
</dbReference>
<feature type="domain" description="Polysaccharide chain length determinant N-terminal" evidence="9">
    <location>
        <begin position="14"/>
        <end position="84"/>
    </location>
</feature>
<accession>A0A5E6VCS9</accession>
<evidence type="ECO:0000256" key="5">
    <source>
        <dbReference type="ARBA" id="ARBA00023136"/>
    </source>
</evidence>
<keyword evidence="6" id="KW-0175">Coiled coil</keyword>
<dbReference type="Gene3D" id="3.30.1890.10">
    <property type="entry name" value="FepE-like"/>
    <property type="match status" value="2"/>
</dbReference>
<feature type="compositionally biased region" description="Polar residues" evidence="7">
    <location>
        <begin position="263"/>
        <end position="272"/>
    </location>
</feature>
<evidence type="ECO:0000256" key="2">
    <source>
        <dbReference type="ARBA" id="ARBA00022475"/>
    </source>
</evidence>
<evidence type="ECO:0000313" key="12">
    <source>
        <dbReference type="Proteomes" id="UP000325607"/>
    </source>
</evidence>
<evidence type="ECO:0000256" key="7">
    <source>
        <dbReference type="SAM" id="MobiDB-lite"/>
    </source>
</evidence>
<evidence type="ECO:0000313" key="11">
    <source>
        <dbReference type="EMBL" id="VVN15677.1"/>
    </source>
</evidence>
<evidence type="ECO:0000259" key="10">
    <source>
        <dbReference type="Pfam" id="PF13807"/>
    </source>
</evidence>
<evidence type="ECO:0000256" key="4">
    <source>
        <dbReference type="ARBA" id="ARBA00022989"/>
    </source>
</evidence>
<dbReference type="InterPro" id="IPR032807">
    <property type="entry name" value="GNVR"/>
</dbReference>
<evidence type="ECO:0000256" key="8">
    <source>
        <dbReference type="SAM" id="Phobius"/>
    </source>
</evidence>
<dbReference type="SUPFAM" id="SSF160355">
    <property type="entry name" value="Bacterial polysaccharide co-polymerase-like"/>
    <property type="match status" value="2"/>
</dbReference>
<dbReference type="PANTHER" id="PTHR32309">
    <property type="entry name" value="TYROSINE-PROTEIN KINASE"/>
    <property type="match status" value="1"/>
</dbReference>
<feature type="region of interest" description="Disordered" evidence="7">
    <location>
        <begin position="263"/>
        <end position="283"/>
    </location>
</feature>
<keyword evidence="2" id="KW-1003">Cell membrane</keyword>
<feature type="transmembrane region" description="Helical" evidence="8">
    <location>
        <begin position="30"/>
        <end position="49"/>
    </location>
</feature>
<dbReference type="GO" id="GO:0004713">
    <property type="term" value="F:protein tyrosine kinase activity"/>
    <property type="evidence" value="ECO:0007669"/>
    <property type="project" value="TreeGrafter"/>
</dbReference>
<evidence type="ECO:0000259" key="9">
    <source>
        <dbReference type="Pfam" id="PF02706"/>
    </source>
</evidence>
<gene>
    <name evidence="11" type="ORF">PS645_04031</name>
</gene>
<protein>
    <recommendedName>
        <fullName evidence="13">Chain-length determining protein</fullName>
    </recommendedName>
</protein>
<keyword evidence="4 8" id="KW-1133">Transmembrane helix</keyword>
<feature type="transmembrane region" description="Helical" evidence="8">
    <location>
        <begin position="394"/>
        <end position="414"/>
    </location>
</feature>
<dbReference type="InterPro" id="IPR050445">
    <property type="entry name" value="Bact_polysacc_biosynth/exp"/>
</dbReference>
<dbReference type="Pfam" id="PF02706">
    <property type="entry name" value="Wzz"/>
    <property type="match status" value="1"/>
</dbReference>
<proteinExistence type="predicted"/>
<organism evidence="11 12">
    <name type="scientific">Pseudomonas fluorescens</name>
    <dbReference type="NCBI Taxonomy" id="294"/>
    <lineage>
        <taxon>Bacteria</taxon>
        <taxon>Pseudomonadati</taxon>
        <taxon>Pseudomonadota</taxon>
        <taxon>Gammaproteobacteria</taxon>
        <taxon>Pseudomonadales</taxon>
        <taxon>Pseudomonadaceae</taxon>
        <taxon>Pseudomonas</taxon>
    </lineage>
</organism>
<dbReference type="AlphaFoldDB" id="A0A5E6VCS9"/>
<feature type="domain" description="Tyrosine-protein kinase G-rich" evidence="10">
    <location>
        <begin position="375"/>
        <end position="417"/>
    </location>
</feature>
<evidence type="ECO:0000256" key="1">
    <source>
        <dbReference type="ARBA" id="ARBA00004651"/>
    </source>
</evidence>
<keyword evidence="5 8" id="KW-0472">Membrane</keyword>
<dbReference type="PANTHER" id="PTHR32309:SF13">
    <property type="entry name" value="FERRIC ENTEROBACTIN TRANSPORT PROTEIN FEPE"/>
    <property type="match status" value="1"/>
</dbReference>
<name>A0A5E6VCS9_PSEFL</name>
<evidence type="ECO:0000256" key="3">
    <source>
        <dbReference type="ARBA" id="ARBA00022692"/>
    </source>
</evidence>
<reference evidence="11 12" key="1">
    <citation type="submission" date="2019-09" db="EMBL/GenBank/DDBJ databases">
        <authorList>
            <person name="Chandra G."/>
            <person name="Truman W A."/>
        </authorList>
    </citation>
    <scope>NUCLEOTIDE SEQUENCE [LARGE SCALE GENOMIC DNA]</scope>
    <source>
        <strain evidence="11">PS645</strain>
    </source>
</reference>